<dbReference type="SMART" id="SM00905">
    <property type="entry name" value="FolB"/>
    <property type="match status" value="2"/>
</dbReference>
<evidence type="ECO:0000256" key="15">
    <source>
        <dbReference type="ARBA" id="ARBA00023268"/>
    </source>
</evidence>
<keyword evidence="14" id="KW-0289">Folate biosynthesis</keyword>
<evidence type="ECO:0000313" key="17">
    <source>
        <dbReference type="EMBL" id="CAE6450276.1"/>
    </source>
</evidence>
<dbReference type="PROSITE" id="PS00794">
    <property type="entry name" value="HPPK"/>
    <property type="match status" value="1"/>
</dbReference>
<evidence type="ECO:0000256" key="4">
    <source>
        <dbReference type="ARBA" id="ARBA00004763"/>
    </source>
</evidence>
<evidence type="ECO:0000256" key="5">
    <source>
        <dbReference type="ARBA" id="ARBA00005051"/>
    </source>
</evidence>
<evidence type="ECO:0000256" key="14">
    <source>
        <dbReference type="ARBA" id="ARBA00022909"/>
    </source>
</evidence>
<evidence type="ECO:0000313" key="18">
    <source>
        <dbReference type="Proteomes" id="UP000663846"/>
    </source>
</evidence>
<dbReference type="GO" id="GO:0004150">
    <property type="term" value="F:dihydroneopterin aldolase activity"/>
    <property type="evidence" value="ECO:0007669"/>
    <property type="project" value="InterPro"/>
</dbReference>
<dbReference type="UniPathway" id="UPA00077">
    <property type="reaction ID" value="UER00155"/>
</dbReference>
<dbReference type="PANTHER" id="PTHR20941:SF1">
    <property type="entry name" value="FOLIC ACID SYNTHESIS PROTEIN FOL1"/>
    <property type="match status" value="1"/>
</dbReference>
<name>A0A8H3B8G4_9AGAM</name>
<comment type="caution">
    <text evidence="17">The sequence shown here is derived from an EMBL/GenBank/DDBJ whole genome shotgun (WGS) entry which is preliminary data.</text>
</comment>
<dbReference type="AlphaFoldDB" id="A0A8H3B8G4"/>
<dbReference type="PROSITE" id="PS50972">
    <property type="entry name" value="PTERIN_BINDING"/>
    <property type="match status" value="1"/>
</dbReference>
<dbReference type="InterPro" id="IPR000550">
    <property type="entry name" value="Hppk"/>
</dbReference>
<gene>
    <name evidence="17" type="ORF">RDB_LOCUS144682</name>
</gene>
<keyword evidence="13" id="KW-0460">Magnesium</keyword>
<evidence type="ECO:0000256" key="10">
    <source>
        <dbReference type="ARBA" id="ARBA00022741"/>
    </source>
</evidence>
<dbReference type="NCBIfam" id="TIGR01496">
    <property type="entry name" value="DHPS"/>
    <property type="match status" value="1"/>
</dbReference>
<dbReference type="InterPro" id="IPR035907">
    <property type="entry name" value="Hppk_sf"/>
</dbReference>
<accession>A0A8H3B8G4</accession>
<dbReference type="SUPFAM" id="SSF55620">
    <property type="entry name" value="Tetrahydrobiopterin biosynthesis enzymes-like"/>
    <property type="match status" value="2"/>
</dbReference>
<evidence type="ECO:0000256" key="9">
    <source>
        <dbReference type="ARBA" id="ARBA00022723"/>
    </source>
</evidence>
<dbReference type="GO" id="GO:0003848">
    <property type="term" value="F:2-amino-4-hydroxy-6-hydroxymethyldihydropteridine diphosphokinase activity"/>
    <property type="evidence" value="ECO:0007669"/>
    <property type="project" value="UniProtKB-EC"/>
</dbReference>
<comment type="catalytic activity">
    <reaction evidence="2">
        <text>6-hydroxymethyl-7,8-dihydropterin + ATP = (7,8-dihydropterin-6-yl)methyl diphosphate + AMP + H(+)</text>
        <dbReference type="Rhea" id="RHEA:11412"/>
        <dbReference type="ChEBI" id="CHEBI:15378"/>
        <dbReference type="ChEBI" id="CHEBI:30616"/>
        <dbReference type="ChEBI" id="CHEBI:44841"/>
        <dbReference type="ChEBI" id="CHEBI:72950"/>
        <dbReference type="ChEBI" id="CHEBI:456215"/>
        <dbReference type="EC" id="2.7.6.3"/>
    </reaction>
</comment>
<dbReference type="GO" id="GO:0004156">
    <property type="term" value="F:dihydropteroate synthase activity"/>
    <property type="evidence" value="ECO:0007669"/>
    <property type="project" value="UniProtKB-EC"/>
</dbReference>
<comment type="pathway">
    <text evidence="4">Cofactor biosynthesis; tetrahydrofolate biosynthesis; 7,8-dihydrofolate from 2-amino-4-hydroxy-6-hydroxymethyl-7,8-dihydropteridine diphosphate and 4-aminobenzoate: step 1/2.</text>
</comment>
<organism evidence="17 18">
    <name type="scientific">Rhizoctonia solani</name>
    <dbReference type="NCBI Taxonomy" id="456999"/>
    <lineage>
        <taxon>Eukaryota</taxon>
        <taxon>Fungi</taxon>
        <taxon>Dikarya</taxon>
        <taxon>Basidiomycota</taxon>
        <taxon>Agaricomycotina</taxon>
        <taxon>Agaricomycetes</taxon>
        <taxon>Cantharellales</taxon>
        <taxon>Ceratobasidiaceae</taxon>
        <taxon>Rhizoctonia</taxon>
    </lineage>
</organism>
<evidence type="ECO:0000256" key="8">
    <source>
        <dbReference type="ARBA" id="ARBA00022679"/>
    </source>
</evidence>
<evidence type="ECO:0000256" key="12">
    <source>
        <dbReference type="ARBA" id="ARBA00022840"/>
    </source>
</evidence>
<proteinExistence type="inferred from homology"/>
<dbReference type="Gene3D" id="3.20.20.20">
    <property type="entry name" value="Dihydropteroate synthase-like"/>
    <property type="match status" value="1"/>
</dbReference>
<dbReference type="InterPro" id="IPR011005">
    <property type="entry name" value="Dihydropteroate_synth-like_sf"/>
</dbReference>
<evidence type="ECO:0000256" key="3">
    <source>
        <dbReference type="ARBA" id="ARBA00001946"/>
    </source>
</evidence>
<dbReference type="InterPro" id="IPR006390">
    <property type="entry name" value="DHP_synth_dom"/>
</dbReference>
<dbReference type="InterPro" id="IPR006157">
    <property type="entry name" value="FolB_dom"/>
</dbReference>
<feature type="domain" description="Pterin-binding" evidence="16">
    <location>
        <begin position="485"/>
        <end position="769"/>
    </location>
</feature>
<protein>
    <recommendedName>
        <fullName evidence="16">Pterin-binding domain-containing protein</fullName>
    </recommendedName>
</protein>
<evidence type="ECO:0000256" key="7">
    <source>
        <dbReference type="ARBA" id="ARBA00009951"/>
    </source>
</evidence>
<dbReference type="GO" id="GO:0005524">
    <property type="term" value="F:ATP binding"/>
    <property type="evidence" value="ECO:0007669"/>
    <property type="project" value="UniProtKB-KW"/>
</dbReference>
<keyword evidence="12" id="KW-0067">ATP-binding</keyword>
<dbReference type="Proteomes" id="UP000663846">
    <property type="component" value="Unassembled WGS sequence"/>
</dbReference>
<dbReference type="NCBIfam" id="TIGR01498">
    <property type="entry name" value="folK"/>
    <property type="match status" value="1"/>
</dbReference>
<evidence type="ECO:0000256" key="11">
    <source>
        <dbReference type="ARBA" id="ARBA00022777"/>
    </source>
</evidence>
<dbReference type="InterPro" id="IPR000489">
    <property type="entry name" value="Pterin-binding_dom"/>
</dbReference>
<dbReference type="Pfam" id="PF00809">
    <property type="entry name" value="Pterin_bind"/>
    <property type="match status" value="1"/>
</dbReference>
<sequence>MHPATRGSSFPIRLFQLSNHRVSIRMASSGILSPKPDLIIVDGLSVHTTLGASHWPRPGVEQKLQPLVLSITVPLSLAQSGTADTLDESVSYGSICKIAEGCASQKGKFSSVESLSSGIADACFGAFKSIQEVRSVIEKRRALLHAKGAGIKSVRLRQGTENQTYFVRDLELSTIIGLHPWERVDKQLVRLNLEWSLSPNIPLPATGFDFRSLVAQVSDFTIASAYQTVESLAAEIAQVMLRAGQHINEATVRVGKPSALMMADTAAVQITRTLSDFGPSTPALCRELDYKPSEGQHIGILALGSNMGDRFVNIERGLQALEKEGVKIVDTSYLYETKAMYHEDQASFVNGVCAISTSLNPTELIKLLKRVESEVGRTPTFRNGPRVVDLDILFYDDLSVNITEGEFPLQIPHPRIQEREFVLRPLSDILPAYNHPIEQKSIQKLLSSLPTAEHPMHRVMPLIPTAHPTASAETQHPYLTWGSKTYVMATLNTTPDSFSDGGEHSLTPQSSESSSTLQYVRDSLENGADILDIGGYSTRPGATPVSPEDEIARVIPAIRAIRESGLKVPISIDTFRADVARAALTAGANWINDVRAGRGEYNDSTFHQSESTIDVAHEFGCPIVLMHSRELANKDKSYPSGTLQGVRNELGQQIAAVLRSGVRRWNLIADPGYGFSKTISGNVQLLRNLKQLVEPGACRALTGMPILAGTSRKGYLGSIVACRRGGQDAAPVPAKEREWATAAALAACIQAGADIVRVHNVKAMGDVVAVADKIWRSGDDN</sequence>
<dbReference type="InterPro" id="IPR043133">
    <property type="entry name" value="GTP-CH-I_C/QueF"/>
</dbReference>
<dbReference type="GO" id="GO:0046654">
    <property type="term" value="P:tetrahydrofolate biosynthetic process"/>
    <property type="evidence" value="ECO:0007669"/>
    <property type="project" value="UniProtKB-UniPathway"/>
</dbReference>
<dbReference type="GO" id="GO:0016301">
    <property type="term" value="F:kinase activity"/>
    <property type="evidence" value="ECO:0007669"/>
    <property type="project" value="UniProtKB-KW"/>
</dbReference>
<reference evidence="17" key="1">
    <citation type="submission" date="2021-01" db="EMBL/GenBank/DDBJ databases">
        <authorList>
            <person name="Kaushik A."/>
        </authorList>
    </citation>
    <scope>NUCLEOTIDE SEQUENCE</scope>
    <source>
        <strain evidence="17">AG1-1C</strain>
    </source>
</reference>
<dbReference type="SUPFAM" id="SSF51717">
    <property type="entry name" value="Dihydropteroate synthetase-like"/>
    <property type="match status" value="1"/>
</dbReference>
<dbReference type="Pfam" id="PF02152">
    <property type="entry name" value="FolB"/>
    <property type="match status" value="2"/>
</dbReference>
<dbReference type="SUPFAM" id="SSF55083">
    <property type="entry name" value="6-hydroxymethyl-7,8-dihydropterin pyrophosphokinase, HPPK"/>
    <property type="match status" value="1"/>
</dbReference>
<keyword evidence="8" id="KW-0808">Transferase</keyword>
<dbReference type="GO" id="GO:0046872">
    <property type="term" value="F:metal ion binding"/>
    <property type="evidence" value="ECO:0007669"/>
    <property type="project" value="UniProtKB-KW"/>
</dbReference>
<comment type="catalytic activity">
    <reaction evidence="1">
        <text>(7,8-dihydropterin-6-yl)methyl diphosphate + 4-aminobenzoate = 7,8-dihydropteroate + diphosphate</text>
        <dbReference type="Rhea" id="RHEA:19949"/>
        <dbReference type="ChEBI" id="CHEBI:17836"/>
        <dbReference type="ChEBI" id="CHEBI:17839"/>
        <dbReference type="ChEBI" id="CHEBI:33019"/>
        <dbReference type="ChEBI" id="CHEBI:72950"/>
        <dbReference type="EC" id="2.5.1.15"/>
    </reaction>
</comment>
<dbReference type="CDD" id="cd00739">
    <property type="entry name" value="DHPS"/>
    <property type="match status" value="1"/>
</dbReference>
<comment type="pathway">
    <text evidence="5">Cofactor biosynthesis; tetrahydrofolate biosynthesis; 2-amino-4-hydroxy-6-hydroxymethyl-7,8-dihydropteridine diphosphate from 7,8-dihydroneopterin triphosphate: step 4/4.</text>
</comment>
<dbReference type="InterPro" id="IPR045031">
    <property type="entry name" value="DHP_synth-like"/>
</dbReference>
<comment type="cofactor">
    <cofactor evidence="3">
        <name>Mg(2+)</name>
        <dbReference type="ChEBI" id="CHEBI:18420"/>
    </cofactor>
</comment>
<dbReference type="EMBL" id="CAJMWS010000539">
    <property type="protein sequence ID" value="CAE6450276.1"/>
    <property type="molecule type" value="Genomic_DNA"/>
</dbReference>
<dbReference type="NCBIfam" id="TIGR00526">
    <property type="entry name" value="folB_dom"/>
    <property type="match status" value="1"/>
</dbReference>
<dbReference type="GO" id="GO:0005740">
    <property type="term" value="C:mitochondrial envelope"/>
    <property type="evidence" value="ECO:0007669"/>
    <property type="project" value="TreeGrafter"/>
</dbReference>
<dbReference type="Gene3D" id="3.30.1130.10">
    <property type="match status" value="2"/>
</dbReference>
<evidence type="ECO:0000256" key="2">
    <source>
        <dbReference type="ARBA" id="ARBA00000198"/>
    </source>
</evidence>
<dbReference type="Pfam" id="PF01288">
    <property type="entry name" value="HPPK"/>
    <property type="match status" value="1"/>
</dbReference>
<dbReference type="PANTHER" id="PTHR20941">
    <property type="entry name" value="FOLATE SYNTHESIS PROTEINS"/>
    <property type="match status" value="1"/>
</dbReference>
<evidence type="ECO:0000259" key="16">
    <source>
        <dbReference type="PROSITE" id="PS50972"/>
    </source>
</evidence>
<dbReference type="CDD" id="cd00483">
    <property type="entry name" value="HPPK"/>
    <property type="match status" value="1"/>
</dbReference>
<evidence type="ECO:0000256" key="6">
    <source>
        <dbReference type="ARBA" id="ARBA00009640"/>
    </source>
</evidence>
<comment type="similarity">
    <text evidence="6">In the N-terminal section; belongs to the DHNA family.</text>
</comment>
<evidence type="ECO:0000256" key="13">
    <source>
        <dbReference type="ARBA" id="ARBA00022842"/>
    </source>
</evidence>
<keyword evidence="10" id="KW-0547">Nucleotide-binding</keyword>
<dbReference type="GO" id="GO:0046656">
    <property type="term" value="P:folic acid biosynthetic process"/>
    <property type="evidence" value="ECO:0007669"/>
    <property type="project" value="UniProtKB-KW"/>
</dbReference>
<keyword evidence="9" id="KW-0479">Metal-binding</keyword>
<comment type="similarity">
    <text evidence="7">In the C-terminal section; belongs to the DHPS family.</text>
</comment>
<keyword evidence="11" id="KW-0418">Kinase</keyword>
<dbReference type="Gene3D" id="3.30.70.560">
    <property type="entry name" value="7,8-Dihydro-6-hydroxymethylpterin-pyrophosphokinase HPPK"/>
    <property type="match status" value="1"/>
</dbReference>
<dbReference type="PROSITE" id="PS00793">
    <property type="entry name" value="DHPS_2"/>
    <property type="match status" value="1"/>
</dbReference>
<keyword evidence="15" id="KW-0511">Multifunctional enzyme</keyword>
<evidence type="ECO:0000256" key="1">
    <source>
        <dbReference type="ARBA" id="ARBA00000012"/>
    </source>
</evidence>